<proteinExistence type="predicted"/>
<dbReference type="Proteomes" id="UP001057402">
    <property type="component" value="Chromosome 7"/>
</dbReference>
<name>A0ACB9NZN9_9MYRT</name>
<sequence>MEEADVKGLGLGSGSGYASAYARSAIDSLGRGFDLTSDFRLGFAKDRLVHFAERGESDLFVPGAGVVPGVPVDVRCDKGDRIRFRSDVLQFSQMSELLNQKASLQGKVPSGFFNAIFEMSGDWSLDATDTKLLALDGYFISLYYLHLTSSHLELQDRIKKSIPPRWDPASLARFIHSYGTHVIIGMAVGGQDIVCVRQRPSSPISTADLRKNLQDLGDVLFLDGKSPPLLQNSHRDANHKMLEVFNRVLQLNTIQLSSITETSSKDGLTITCSKRGGDVFLHDHLKWLQTVSAKPEAILFKFLPITSLLTGVPGNGYLSHAINLYMRYKPVPEELQHFLEFQVPCQWSPMFCELPLRHHRRRSSYPSLRFCFMGPKIHISSTQVTSSEKPVVGIRLYLEGKKSDRLALHLQHLSCPPQVMVSSSVSIPPRWRGSDELESGKHFFEPVRWKSYSKVCTAPVEYNPSWLQQEDAPTGGNGGVFIVTGGQLLAKGNRPKTALHLRLLFSHIPNCTIRKTAWDCPPEEKQRSHFFTNLSTTFTFTQRTAAQKEKPANDVLNSGVYPEGPPVPVRRMKLLKYVDTAEVVRGPHDAPGHWLMIGAKLVIYRGKIGLHAKFALLDYPDS</sequence>
<protein>
    <submittedName>
        <fullName evidence="1">Uncharacterized protein</fullName>
    </submittedName>
</protein>
<evidence type="ECO:0000313" key="1">
    <source>
        <dbReference type="EMBL" id="KAI4342117.1"/>
    </source>
</evidence>
<gene>
    <name evidence="1" type="ORF">MLD38_026774</name>
</gene>
<dbReference type="EMBL" id="CM042886">
    <property type="protein sequence ID" value="KAI4342117.1"/>
    <property type="molecule type" value="Genomic_DNA"/>
</dbReference>
<accession>A0ACB9NZN9</accession>
<comment type="caution">
    <text evidence="1">The sequence shown here is derived from an EMBL/GenBank/DDBJ whole genome shotgun (WGS) entry which is preliminary data.</text>
</comment>
<evidence type="ECO:0000313" key="2">
    <source>
        <dbReference type="Proteomes" id="UP001057402"/>
    </source>
</evidence>
<keyword evidence="2" id="KW-1185">Reference proteome</keyword>
<organism evidence="1 2">
    <name type="scientific">Melastoma candidum</name>
    <dbReference type="NCBI Taxonomy" id="119954"/>
    <lineage>
        <taxon>Eukaryota</taxon>
        <taxon>Viridiplantae</taxon>
        <taxon>Streptophyta</taxon>
        <taxon>Embryophyta</taxon>
        <taxon>Tracheophyta</taxon>
        <taxon>Spermatophyta</taxon>
        <taxon>Magnoliopsida</taxon>
        <taxon>eudicotyledons</taxon>
        <taxon>Gunneridae</taxon>
        <taxon>Pentapetalae</taxon>
        <taxon>rosids</taxon>
        <taxon>malvids</taxon>
        <taxon>Myrtales</taxon>
        <taxon>Melastomataceae</taxon>
        <taxon>Melastomatoideae</taxon>
        <taxon>Melastomateae</taxon>
        <taxon>Melastoma</taxon>
    </lineage>
</organism>
<reference evidence="2" key="1">
    <citation type="journal article" date="2023" name="Front. Plant Sci.">
        <title>Chromosomal-level genome assembly of Melastoma candidum provides insights into trichome evolution.</title>
        <authorList>
            <person name="Zhong Y."/>
            <person name="Wu W."/>
            <person name="Sun C."/>
            <person name="Zou P."/>
            <person name="Liu Y."/>
            <person name="Dai S."/>
            <person name="Zhou R."/>
        </authorList>
    </citation>
    <scope>NUCLEOTIDE SEQUENCE [LARGE SCALE GENOMIC DNA]</scope>
</reference>